<dbReference type="STRING" id="137246.A0A401RYG4"/>
<evidence type="ECO:0000313" key="10">
    <source>
        <dbReference type="Proteomes" id="UP000287033"/>
    </source>
</evidence>
<protein>
    <recommendedName>
        <fullName evidence="8">OCA domain-containing protein</fullName>
    </recommendedName>
</protein>
<feature type="repeat" description="ANK" evidence="6">
    <location>
        <begin position="364"/>
        <end position="396"/>
    </location>
</feature>
<accession>A0A401RYG4</accession>
<dbReference type="InterPro" id="IPR002110">
    <property type="entry name" value="Ankyrin_rpt"/>
</dbReference>
<dbReference type="AlphaFoldDB" id="A0A401RYG4"/>
<dbReference type="InterPro" id="IPR047571">
    <property type="entry name" value="OCA"/>
</dbReference>
<evidence type="ECO:0000259" key="8">
    <source>
        <dbReference type="PROSITE" id="PS52003"/>
    </source>
</evidence>
<feature type="region of interest" description="Disordered" evidence="7">
    <location>
        <begin position="1"/>
        <end position="71"/>
    </location>
</feature>
<evidence type="ECO:0000313" key="9">
    <source>
        <dbReference type="EMBL" id="GCC23149.1"/>
    </source>
</evidence>
<dbReference type="PANTHER" id="PTHR24124">
    <property type="entry name" value="ANKYRIN REPEAT FAMILY A"/>
    <property type="match status" value="1"/>
</dbReference>
<dbReference type="InterPro" id="IPR036770">
    <property type="entry name" value="Ankyrin_rpt-contain_sf"/>
</dbReference>
<dbReference type="Pfam" id="PF12796">
    <property type="entry name" value="Ank_2"/>
    <property type="match status" value="1"/>
</dbReference>
<evidence type="ECO:0000256" key="4">
    <source>
        <dbReference type="ARBA" id="ARBA00023159"/>
    </source>
</evidence>
<dbReference type="GO" id="GO:0010468">
    <property type="term" value="P:regulation of gene expression"/>
    <property type="evidence" value="ECO:0007669"/>
    <property type="project" value="TreeGrafter"/>
</dbReference>
<dbReference type="SUPFAM" id="SSF48403">
    <property type="entry name" value="Ankyrin repeat"/>
    <property type="match status" value="1"/>
</dbReference>
<keyword evidence="3 6" id="KW-0040">ANK repeat</keyword>
<evidence type="ECO:0000256" key="1">
    <source>
        <dbReference type="ARBA" id="ARBA00022737"/>
    </source>
</evidence>
<dbReference type="PROSITE" id="PS50297">
    <property type="entry name" value="ANK_REP_REGION"/>
    <property type="match status" value="1"/>
</dbReference>
<dbReference type="GO" id="GO:0070974">
    <property type="term" value="F:POU domain binding"/>
    <property type="evidence" value="ECO:0007669"/>
    <property type="project" value="InterPro"/>
</dbReference>
<dbReference type="OMA" id="GNTMLHN"/>
<dbReference type="PROSITE" id="PS50088">
    <property type="entry name" value="ANK_REPEAT"/>
    <property type="match status" value="1"/>
</dbReference>
<dbReference type="SMART" id="SM00248">
    <property type="entry name" value="ANK"/>
    <property type="match status" value="4"/>
</dbReference>
<proteinExistence type="predicted"/>
<evidence type="ECO:0000256" key="3">
    <source>
        <dbReference type="ARBA" id="ARBA00023043"/>
    </source>
</evidence>
<evidence type="ECO:0000256" key="7">
    <source>
        <dbReference type="SAM" id="MobiDB-lite"/>
    </source>
</evidence>
<dbReference type="Gene3D" id="1.25.40.20">
    <property type="entry name" value="Ankyrin repeat-containing domain"/>
    <property type="match status" value="1"/>
</dbReference>
<comment type="caution">
    <text evidence="9">The sequence shown here is derived from an EMBL/GenBank/DDBJ whole genome shotgun (WGS) entry which is preliminary data.</text>
</comment>
<keyword evidence="2" id="KW-0805">Transcription regulation</keyword>
<dbReference type="OrthoDB" id="10252328at2759"/>
<reference evidence="9 10" key="1">
    <citation type="journal article" date="2018" name="Nat. Ecol. Evol.">
        <title>Shark genomes provide insights into elasmobranch evolution and the origin of vertebrates.</title>
        <authorList>
            <person name="Hara Y"/>
            <person name="Yamaguchi K"/>
            <person name="Onimaru K"/>
            <person name="Kadota M"/>
            <person name="Koyanagi M"/>
            <person name="Keeley SD"/>
            <person name="Tatsumi K"/>
            <person name="Tanaka K"/>
            <person name="Motone F"/>
            <person name="Kageyama Y"/>
            <person name="Nozu R"/>
            <person name="Adachi N"/>
            <person name="Nishimura O"/>
            <person name="Nakagawa R"/>
            <person name="Tanegashima C"/>
            <person name="Kiyatake I"/>
            <person name="Matsumoto R"/>
            <person name="Murakumo K"/>
            <person name="Nishida K"/>
            <person name="Terakita A"/>
            <person name="Kuratani S"/>
            <person name="Sato K"/>
            <person name="Hyodo S Kuraku.S."/>
        </authorList>
    </citation>
    <scope>NUCLEOTIDE SEQUENCE [LARGE SCALE GENOMIC DNA]</scope>
</reference>
<feature type="domain" description="OCA" evidence="8">
    <location>
        <begin position="81"/>
        <end position="103"/>
    </location>
</feature>
<dbReference type="GO" id="GO:0003677">
    <property type="term" value="F:DNA binding"/>
    <property type="evidence" value="ECO:0007669"/>
    <property type="project" value="InterPro"/>
</dbReference>
<dbReference type="EMBL" id="BEZZ01000023">
    <property type="protein sequence ID" value="GCC23149.1"/>
    <property type="molecule type" value="Genomic_DNA"/>
</dbReference>
<evidence type="ECO:0000256" key="5">
    <source>
        <dbReference type="ARBA" id="ARBA00023163"/>
    </source>
</evidence>
<dbReference type="PROSITE" id="PS52003">
    <property type="entry name" value="OCA"/>
    <property type="match status" value="1"/>
</dbReference>
<dbReference type="GO" id="GO:0005634">
    <property type="term" value="C:nucleus"/>
    <property type="evidence" value="ECO:0007669"/>
    <property type="project" value="TreeGrafter"/>
</dbReference>
<sequence>MLYKVLSPHNIHDHSSNDSDFDDYYRTSNRSPPAGKVATTEGDCSQPTSSSSQHLEHSKKIPEAAKEASTDSKTLMITKCQKKYVGVRVRRPVRDLLRNYRIARGEDPNVDQMKKINVFPSRNFEELLEDLVEVLESDLKQNEACSYQTTQNIPEMDCQEDSYWGSQNGNQRLQPNQGTLLNRSTCSSEYDVTVPELGSVLPTPYSHFELEGWSYLPRQSVAFTDQHCVNTSDKDRNFSCQPCYSQTVKKQSPPCSPSFGEEWFSQAELNKIHNYKSSHVESKCFPVTSQQQRSLDGSALTFFQSQLRHVEDSLCNVSTQELLSVDESGNTMLHNAVIQGKRALTYSLACRMANIGTIDTKDTRGRTALHLAAERNQHLVVNDLILLGAQINERDYFGKTPIHLCAENGFLRVLHVIEKTMMNGIDVVIDARDNNHLTPLHYMVLAHAATVKAFENTDMSYDMTKFLMLRKEQLLDGMRCLLRMGSSLCTKDLISQTAIDLAEEINDTEVLNFLYGHLDGMKNVCHKVHFIQ</sequence>
<organism evidence="9 10">
    <name type="scientific">Chiloscyllium punctatum</name>
    <name type="common">Brownbanded bambooshark</name>
    <name type="synonym">Hemiscyllium punctatum</name>
    <dbReference type="NCBI Taxonomy" id="137246"/>
    <lineage>
        <taxon>Eukaryota</taxon>
        <taxon>Metazoa</taxon>
        <taxon>Chordata</taxon>
        <taxon>Craniata</taxon>
        <taxon>Vertebrata</taxon>
        <taxon>Chondrichthyes</taxon>
        <taxon>Elasmobranchii</taxon>
        <taxon>Galeomorphii</taxon>
        <taxon>Galeoidea</taxon>
        <taxon>Orectolobiformes</taxon>
        <taxon>Hemiscylliidae</taxon>
        <taxon>Chiloscyllium</taxon>
    </lineage>
</organism>
<keyword evidence="10" id="KW-1185">Reference proteome</keyword>
<feature type="compositionally biased region" description="Polar residues" evidence="7">
    <location>
        <begin position="42"/>
        <end position="53"/>
    </location>
</feature>
<dbReference type="Proteomes" id="UP000287033">
    <property type="component" value="Unassembled WGS sequence"/>
</dbReference>
<evidence type="ECO:0000256" key="2">
    <source>
        <dbReference type="ARBA" id="ARBA00023015"/>
    </source>
</evidence>
<evidence type="ECO:0000256" key="6">
    <source>
        <dbReference type="PROSITE-ProRule" id="PRU00023"/>
    </source>
</evidence>
<keyword evidence="5" id="KW-0804">Transcription</keyword>
<keyword evidence="1" id="KW-0677">Repeat</keyword>
<feature type="compositionally biased region" description="Basic and acidic residues" evidence="7">
    <location>
        <begin position="54"/>
        <end position="70"/>
    </location>
</feature>
<name>A0A401RYG4_CHIPU</name>
<dbReference type="PANTHER" id="PTHR24124:SF5">
    <property type="entry name" value="NF-KAPPA-B INHIBITOR ZETA"/>
    <property type="match status" value="1"/>
</dbReference>
<keyword evidence="4" id="KW-0010">Activator</keyword>
<gene>
    <name evidence="9" type="ORF">chiPu_0001542</name>
</gene>